<name>A0A0L0G3K1_9EUKA</name>
<dbReference type="Proteomes" id="UP000054560">
    <property type="component" value="Unassembled WGS sequence"/>
</dbReference>
<protein>
    <submittedName>
        <fullName evidence="2">Uncharacterized protein</fullName>
    </submittedName>
</protein>
<keyword evidence="3" id="KW-1185">Reference proteome</keyword>
<feature type="region of interest" description="Disordered" evidence="1">
    <location>
        <begin position="62"/>
        <end position="87"/>
    </location>
</feature>
<feature type="compositionally biased region" description="Polar residues" evidence="1">
    <location>
        <begin position="76"/>
        <end position="87"/>
    </location>
</feature>
<dbReference type="AlphaFoldDB" id="A0A0L0G3K1"/>
<feature type="compositionally biased region" description="Basic and acidic residues" evidence="1">
    <location>
        <begin position="1"/>
        <end position="18"/>
    </location>
</feature>
<evidence type="ECO:0000313" key="3">
    <source>
        <dbReference type="Proteomes" id="UP000054560"/>
    </source>
</evidence>
<gene>
    <name evidence="2" type="ORF">SARC_04309</name>
</gene>
<reference evidence="2 3" key="1">
    <citation type="submission" date="2011-02" db="EMBL/GenBank/DDBJ databases">
        <title>The Genome Sequence of Sphaeroforma arctica JP610.</title>
        <authorList>
            <consortium name="The Broad Institute Genome Sequencing Platform"/>
            <person name="Russ C."/>
            <person name="Cuomo C."/>
            <person name="Young S.K."/>
            <person name="Zeng Q."/>
            <person name="Gargeya S."/>
            <person name="Alvarado L."/>
            <person name="Berlin A."/>
            <person name="Chapman S.B."/>
            <person name="Chen Z."/>
            <person name="Freedman E."/>
            <person name="Gellesch M."/>
            <person name="Goldberg J."/>
            <person name="Griggs A."/>
            <person name="Gujja S."/>
            <person name="Heilman E."/>
            <person name="Heiman D."/>
            <person name="Howarth C."/>
            <person name="Mehta T."/>
            <person name="Neiman D."/>
            <person name="Pearson M."/>
            <person name="Roberts A."/>
            <person name="Saif S."/>
            <person name="Shea T."/>
            <person name="Shenoy N."/>
            <person name="Sisk P."/>
            <person name="Stolte C."/>
            <person name="Sykes S."/>
            <person name="White J."/>
            <person name="Yandava C."/>
            <person name="Burger G."/>
            <person name="Gray M.W."/>
            <person name="Holland P.W.H."/>
            <person name="King N."/>
            <person name="Lang F.B.F."/>
            <person name="Roger A.J."/>
            <person name="Ruiz-Trillo I."/>
            <person name="Haas B."/>
            <person name="Nusbaum C."/>
            <person name="Birren B."/>
        </authorList>
    </citation>
    <scope>NUCLEOTIDE SEQUENCE [LARGE SCALE GENOMIC DNA]</scope>
    <source>
        <strain evidence="2 3">JP610</strain>
    </source>
</reference>
<feature type="region of interest" description="Disordered" evidence="1">
    <location>
        <begin position="1"/>
        <end position="25"/>
    </location>
</feature>
<evidence type="ECO:0000256" key="1">
    <source>
        <dbReference type="SAM" id="MobiDB-lite"/>
    </source>
</evidence>
<dbReference type="EMBL" id="KQ241833">
    <property type="protein sequence ID" value="KNC83444.1"/>
    <property type="molecule type" value="Genomic_DNA"/>
</dbReference>
<organism evidence="2 3">
    <name type="scientific">Sphaeroforma arctica JP610</name>
    <dbReference type="NCBI Taxonomy" id="667725"/>
    <lineage>
        <taxon>Eukaryota</taxon>
        <taxon>Ichthyosporea</taxon>
        <taxon>Ichthyophonida</taxon>
        <taxon>Sphaeroforma</taxon>
    </lineage>
</organism>
<sequence>MFPEGAFKEPKPVAREEASSSLYRSSTEQYQATQAILNGLTSWKEVVMTSALINSMPCSTRSLRSRGLRRTPEYYTRNNNYTNHETK</sequence>
<dbReference type="RefSeq" id="XP_014157346.1">
    <property type="nucleotide sequence ID" value="XM_014301871.1"/>
</dbReference>
<evidence type="ECO:0000313" key="2">
    <source>
        <dbReference type="EMBL" id="KNC83444.1"/>
    </source>
</evidence>
<accession>A0A0L0G3K1</accession>
<dbReference type="GeneID" id="25904813"/>
<proteinExistence type="predicted"/>